<organism evidence="3 4">
    <name type="scientific">Russula ochroleuca</name>
    <dbReference type="NCBI Taxonomy" id="152965"/>
    <lineage>
        <taxon>Eukaryota</taxon>
        <taxon>Fungi</taxon>
        <taxon>Dikarya</taxon>
        <taxon>Basidiomycota</taxon>
        <taxon>Agaricomycotina</taxon>
        <taxon>Agaricomycetes</taxon>
        <taxon>Russulales</taxon>
        <taxon>Russulaceae</taxon>
        <taxon>Russula</taxon>
    </lineage>
</organism>
<proteinExistence type="predicted"/>
<feature type="compositionally biased region" description="Low complexity" evidence="1">
    <location>
        <begin position="126"/>
        <end position="160"/>
    </location>
</feature>
<dbReference type="OrthoDB" id="3362711at2759"/>
<evidence type="ECO:0000256" key="1">
    <source>
        <dbReference type="SAM" id="MobiDB-lite"/>
    </source>
</evidence>
<dbReference type="AlphaFoldDB" id="A0A9P5JVG9"/>
<accession>A0A9P5JVG9</accession>
<keyword evidence="2" id="KW-0812">Transmembrane</keyword>
<sequence>MMATCDGGNYTIPSLPPGNWYIGPHGVDDANLCYCNTVAYSLFSACGACQGQKWITWSEWVTNCTKILPPSSFPNTVPSGTSVPYWVVLNVTSENFWDFNKAFALGDLPEFGPGWTLSPSSVSVTPTSSSLSPTSRSSSLSPTSSSLSPTSSRISPTRSPTPSPAGGNGSKHAAAIAGAVIGGAAAIAAAVFAIFYIRRRSQASVSAGVGASQQQAPSLDEVALSTLSRPRRTRFYDPNDPTTFPGYLGGRHSQIIPSQVPVSSEIRARNTLENTQTSLPQASGYSGLPTV</sequence>
<comment type="caution">
    <text evidence="3">The sequence shown here is derived from an EMBL/GenBank/DDBJ whole genome shotgun (WGS) entry which is preliminary data.</text>
</comment>
<evidence type="ECO:0000313" key="4">
    <source>
        <dbReference type="Proteomes" id="UP000759537"/>
    </source>
</evidence>
<dbReference type="Proteomes" id="UP000759537">
    <property type="component" value="Unassembled WGS sequence"/>
</dbReference>
<keyword evidence="4" id="KW-1185">Reference proteome</keyword>
<feature type="transmembrane region" description="Helical" evidence="2">
    <location>
        <begin position="173"/>
        <end position="197"/>
    </location>
</feature>
<feature type="region of interest" description="Disordered" evidence="1">
    <location>
        <begin position="126"/>
        <end position="171"/>
    </location>
</feature>
<protein>
    <submittedName>
        <fullName evidence="3">Uncharacterized protein</fullName>
    </submittedName>
</protein>
<gene>
    <name evidence="3" type="ORF">DFH94DRAFT_354171</name>
</gene>
<dbReference type="EMBL" id="WHVB01000046">
    <property type="protein sequence ID" value="KAF8465589.1"/>
    <property type="molecule type" value="Genomic_DNA"/>
</dbReference>
<keyword evidence="2" id="KW-0472">Membrane</keyword>
<evidence type="ECO:0000313" key="3">
    <source>
        <dbReference type="EMBL" id="KAF8465589.1"/>
    </source>
</evidence>
<reference evidence="3" key="1">
    <citation type="submission" date="2019-10" db="EMBL/GenBank/DDBJ databases">
        <authorList>
            <consortium name="DOE Joint Genome Institute"/>
            <person name="Kuo A."/>
            <person name="Miyauchi S."/>
            <person name="Kiss E."/>
            <person name="Drula E."/>
            <person name="Kohler A."/>
            <person name="Sanchez-Garcia M."/>
            <person name="Andreopoulos B."/>
            <person name="Barry K.W."/>
            <person name="Bonito G."/>
            <person name="Buee M."/>
            <person name="Carver A."/>
            <person name="Chen C."/>
            <person name="Cichocki N."/>
            <person name="Clum A."/>
            <person name="Culley D."/>
            <person name="Crous P.W."/>
            <person name="Fauchery L."/>
            <person name="Girlanda M."/>
            <person name="Hayes R."/>
            <person name="Keri Z."/>
            <person name="LaButti K."/>
            <person name="Lipzen A."/>
            <person name="Lombard V."/>
            <person name="Magnuson J."/>
            <person name="Maillard F."/>
            <person name="Morin E."/>
            <person name="Murat C."/>
            <person name="Nolan M."/>
            <person name="Ohm R."/>
            <person name="Pangilinan J."/>
            <person name="Pereira M."/>
            <person name="Perotto S."/>
            <person name="Peter M."/>
            <person name="Riley R."/>
            <person name="Sitrit Y."/>
            <person name="Stielow B."/>
            <person name="Szollosi G."/>
            <person name="Zifcakova L."/>
            <person name="Stursova M."/>
            <person name="Spatafora J.W."/>
            <person name="Tedersoo L."/>
            <person name="Vaario L.-M."/>
            <person name="Yamada A."/>
            <person name="Yan M."/>
            <person name="Wang P."/>
            <person name="Xu J."/>
            <person name="Bruns T."/>
            <person name="Baldrian P."/>
            <person name="Vilgalys R."/>
            <person name="Henrissat B."/>
            <person name="Grigoriev I.V."/>
            <person name="Hibbett D."/>
            <person name="Nagy L.G."/>
            <person name="Martin F.M."/>
        </authorList>
    </citation>
    <scope>NUCLEOTIDE SEQUENCE</scope>
    <source>
        <strain evidence="3">Prilba</strain>
    </source>
</reference>
<name>A0A9P5JVG9_9AGAM</name>
<evidence type="ECO:0000256" key="2">
    <source>
        <dbReference type="SAM" id="Phobius"/>
    </source>
</evidence>
<keyword evidence="2" id="KW-1133">Transmembrane helix</keyword>
<reference evidence="3" key="2">
    <citation type="journal article" date="2020" name="Nat. Commun.">
        <title>Large-scale genome sequencing of mycorrhizal fungi provides insights into the early evolution of symbiotic traits.</title>
        <authorList>
            <person name="Miyauchi S."/>
            <person name="Kiss E."/>
            <person name="Kuo A."/>
            <person name="Drula E."/>
            <person name="Kohler A."/>
            <person name="Sanchez-Garcia M."/>
            <person name="Morin E."/>
            <person name="Andreopoulos B."/>
            <person name="Barry K.W."/>
            <person name="Bonito G."/>
            <person name="Buee M."/>
            <person name="Carver A."/>
            <person name="Chen C."/>
            <person name="Cichocki N."/>
            <person name="Clum A."/>
            <person name="Culley D."/>
            <person name="Crous P.W."/>
            <person name="Fauchery L."/>
            <person name="Girlanda M."/>
            <person name="Hayes R.D."/>
            <person name="Keri Z."/>
            <person name="LaButti K."/>
            <person name="Lipzen A."/>
            <person name="Lombard V."/>
            <person name="Magnuson J."/>
            <person name="Maillard F."/>
            <person name="Murat C."/>
            <person name="Nolan M."/>
            <person name="Ohm R.A."/>
            <person name="Pangilinan J."/>
            <person name="Pereira M.F."/>
            <person name="Perotto S."/>
            <person name="Peter M."/>
            <person name="Pfister S."/>
            <person name="Riley R."/>
            <person name="Sitrit Y."/>
            <person name="Stielow J.B."/>
            <person name="Szollosi G."/>
            <person name="Zifcakova L."/>
            <person name="Stursova M."/>
            <person name="Spatafora J.W."/>
            <person name="Tedersoo L."/>
            <person name="Vaario L.M."/>
            <person name="Yamada A."/>
            <person name="Yan M."/>
            <person name="Wang P."/>
            <person name="Xu J."/>
            <person name="Bruns T."/>
            <person name="Baldrian P."/>
            <person name="Vilgalys R."/>
            <person name="Dunand C."/>
            <person name="Henrissat B."/>
            <person name="Grigoriev I.V."/>
            <person name="Hibbett D."/>
            <person name="Nagy L.G."/>
            <person name="Martin F.M."/>
        </authorList>
    </citation>
    <scope>NUCLEOTIDE SEQUENCE</scope>
    <source>
        <strain evidence="3">Prilba</strain>
    </source>
</reference>